<reference evidence="2 3" key="1">
    <citation type="submission" date="2018-07" db="EMBL/GenBank/DDBJ databases">
        <title>Dyella solisilvae sp. nov., isolated from the pine and broad-leaved mixed forest soil.</title>
        <authorList>
            <person name="Gao Z."/>
            <person name="Qiu L."/>
        </authorList>
    </citation>
    <scope>NUCLEOTIDE SEQUENCE [LARGE SCALE GENOMIC DNA]</scope>
    <source>
        <strain evidence="2 3">DHG54</strain>
    </source>
</reference>
<gene>
    <name evidence="2" type="ORF">DVT68_10310</name>
</gene>
<dbReference type="Proteomes" id="UP000254711">
    <property type="component" value="Unassembled WGS sequence"/>
</dbReference>
<dbReference type="RefSeq" id="WP_114824976.1">
    <property type="nucleotide sequence ID" value="NZ_QQSY01000002.1"/>
</dbReference>
<feature type="signal peptide" evidence="1">
    <location>
        <begin position="1"/>
        <end position="29"/>
    </location>
</feature>
<protein>
    <recommendedName>
        <fullName evidence="4">DUF4850 domain-containing protein</fullName>
    </recommendedName>
</protein>
<organism evidence="2 3">
    <name type="scientific">Dyella solisilvae</name>
    <dbReference type="NCBI Taxonomy" id="1920168"/>
    <lineage>
        <taxon>Bacteria</taxon>
        <taxon>Pseudomonadati</taxon>
        <taxon>Pseudomonadota</taxon>
        <taxon>Gammaproteobacteria</taxon>
        <taxon>Lysobacterales</taxon>
        <taxon>Rhodanobacteraceae</taxon>
        <taxon>Dyella</taxon>
    </lineage>
</organism>
<dbReference type="OrthoDB" id="5689080at2"/>
<feature type="chain" id="PRO_5016992768" description="DUF4850 domain-containing protein" evidence="1">
    <location>
        <begin position="30"/>
        <end position="265"/>
    </location>
</feature>
<evidence type="ECO:0008006" key="4">
    <source>
        <dbReference type="Google" id="ProtNLM"/>
    </source>
</evidence>
<keyword evidence="1" id="KW-0732">Signal</keyword>
<proteinExistence type="predicted"/>
<name>A0A370K8C2_9GAMM</name>
<keyword evidence="3" id="KW-1185">Reference proteome</keyword>
<accession>A0A370K8C2</accession>
<evidence type="ECO:0000313" key="2">
    <source>
        <dbReference type="EMBL" id="RDI98889.1"/>
    </source>
</evidence>
<sequence>MQHRFASVFLIVAAALLAVLAAASSHASAGVRELRTTPQTQSAPGVDYMLHVTSVGGAMVTLIDVHSGAGDWVRANAAKLPPVPAADTTSKDAPQWFYGEVVGWMPVPQGWRVQHAAIGADGNTLYTFVAPEGASAGWITYTVIPACESCLLEETEGLLPGAGERLGSQHNSPGIDLGQTNPVMSWQSRPDDCTALFRYRSGGLTVHAAVLSSVPVSALEDGKGDVSVADLYVGLPDRKASLAGFLQDHFRQAFPACHSPRGFGG</sequence>
<evidence type="ECO:0000313" key="3">
    <source>
        <dbReference type="Proteomes" id="UP000254711"/>
    </source>
</evidence>
<dbReference type="Pfam" id="PF16142">
    <property type="entry name" value="DUF4850"/>
    <property type="match status" value="1"/>
</dbReference>
<dbReference type="InterPro" id="IPR032322">
    <property type="entry name" value="DUF4850"/>
</dbReference>
<evidence type="ECO:0000256" key="1">
    <source>
        <dbReference type="SAM" id="SignalP"/>
    </source>
</evidence>
<dbReference type="EMBL" id="QQSY01000002">
    <property type="protein sequence ID" value="RDI98889.1"/>
    <property type="molecule type" value="Genomic_DNA"/>
</dbReference>
<comment type="caution">
    <text evidence="2">The sequence shown here is derived from an EMBL/GenBank/DDBJ whole genome shotgun (WGS) entry which is preliminary data.</text>
</comment>
<dbReference type="AlphaFoldDB" id="A0A370K8C2"/>